<dbReference type="InterPro" id="IPR050884">
    <property type="entry name" value="CNP_phosphodiesterase-III"/>
</dbReference>
<reference evidence="6 7" key="1">
    <citation type="submission" date="2018-03" db="EMBL/GenBank/DDBJ databases">
        <title>Rhodobacter blasticus.</title>
        <authorList>
            <person name="Meyer T.E."/>
            <person name="Miller S."/>
            <person name="Lodha T."/>
            <person name="Gandham S."/>
            <person name="Chintalapati S."/>
            <person name="Chintalapati V.R."/>
        </authorList>
    </citation>
    <scope>NUCLEOTIDE SEQUENCE [LARGE SCALE GENOMIC DNA]</scope>
    <source>
        <strain evidence="6 7">DSM 2131</strain>
    </source>
</reference>
<dbReference type="InterPro" id="IPR029052">
    <property type="entry name" value="Metallo-depent_PP-like"/>
</dbReference>
<evidence type="ECO:0000313" key="6">
    <source>
        <dbReference type="EMBL" id="PTE14991.1"/>
    </source>
</evidence>
<accession>A0A2T4JAS4</accession>
<dbReference type="EMBL" id="PZKE01000005">
    <property type="protein sequence ID" value="PTE14991.1"/>
    <property type="molecule type" value="Genomic_DNA"/>
</dbReference>
<dbReference type="Gene3D" id="3.60.21.10">
    <property type="match status" value="1"/>
</dbReference>
<dbReference type="InterPro" id="IPR004843">
    <property type="entry name" value="Calcineurin-like_PHP"/>
</dbReference>
<proteinExistence type="inferred from homology"/>
<feature type="domain" description="Calcineurin-like phosphoesterase" evidence="5">
    <location>
        <begin position="3"/>
        <end position="190"/>
    </location>
</feature>
<evidence type="ECO:0000313" key="7">
    <source>
        <dbReference type="Proteomes" id="UP000241362"/>
    </source>
</evidence>
<organism evidence="6 7">
    <name type="scientific">Fuscovulum blasticum DSM 2131</name>
    <dbReference type="NCBI Taxonomy" id="1188250"/>
    <lineage>
        <taxon>Bacteria</taxon>
        <taxon>Pseudomonadati</taxon>
        <taxon>Pseudomonadota</taxon>
        <taxon>Alphaproteobacteria</taxon>
        <taxon>Rhodobacterales</taxon>
        <taxon>Paracoccaceae</taxon>
        <taxon>Pseudogemmobacter</taxon>
    </lineage>
</organism>
<sequence length="274" mass="29209">MTRLLHLSDLHFGAVEDRLLAPVLALARDLAPDAVVISGDLTQRARPDQFAAARAFVAQLPAPVLVVPGNHDMPLYNLALRLLAPFRRYSRAFGPELEPQLALPGAVIQGVNTADPLVWKAGRMRNTSRRRLARSFAEAASESWRIAVLHHAPVPASDGTPADMARPADALAALAAAGTDIVLSGHTHMPHSGFAETAAGTLFLQVGTAISTRRKTGANDFSLIELHPGRVTRRSWLALPGQGFAEGPAEHFRKETGEWQTDGAVPVPAAPPAP</sequence>
<comment type="caution">
    <text evidence="6">The sequence shown here is derived from an EMBL/GenBank/DDBJ whole genome shotgun (WGS) entry which is preliminary data.</text>
</comment>
<gene>
    <name evidence="6" type="ORF">C5F44_06780</name>
</gene>
<dbReference type="Proteomes" id="UP000241362">
    <property type="component" value="Unassembled WGS sequence"/>
</dbReference>
<keyword evidence="2" id="KW-0378">Hydrolase</keyword>
<protein>
    <submittedName>
        <fullName evidence="6">Phosphodiesterase</fullName>
    </submittedName>
</protein>
<name>A0A2T4JAS4_FUSBL</name>
<evidence type="ECO:0000256" key="3">
    <source>
        <dbReference type="ARBA" id="ARBA00023004"/>
    </source>
</evidence>
<keyword evidence="1" id="KW-0479">Metal-binding</keyword>
<dbReference type="PANTHER" id="PTHR42988">
    <property type="entry name" value="PHOSPHOHYDROLASE"/>
    <property type="match status" value="1"/>
</dbReference>
<evidence type="ECO:0000256" key="4">
    <source>
        <dbReference type="ARBA" id="ARBA00025742"/>
    </source>
</evidence>
<evidence type="ECO:0000256" key="1">
    <source>
        <dbReference type="ARBA" id="ARBA00022723"/>
    </source>
</evidence>
<dbReference type="AlphaFoldDB" id="A0A2T4JAS4"/>
<dbReference type="SUPFAM" id="SSF56300">
    <property type="entry name" value="Metallo-dependent phosphatases"/>
    <property type="match status" value="1"/>
</dbReference>
<evidence type="ECO:0000256" key="2">
    <source>
        <dbReference type="ARBA" id="ARBA00022801"/>
    </source>
</evidence>
<dbReference type="GO" id="GO:0016787">
    <property type="term" value="F:hydrolase activity"/>
    <property type="evidence" value="ECO:0007669"/>
    <property type="project" value="UniProtKB-KW"/>
</dbReference>
<evidence type="ECO:0000259" key="5">
    <source>
        <dbReference type="Pfam" id="PF00149"/>
    </source>
</evidence>
<dbReference type="RefSeq" id="WP_107672766.1">
    <property type="nucleotide sequence ID" value="NZ_PZKE01000005.1"/>
</dbReference>
<dbReference type="Pfam" id="PF00149">
    <property type="entry name" value="Metallophos"/>
    <property type="match status" value="1"/>
</dbReference>
<dbReference type="GO" id="GO:0046872">
    <property type="term" value="F:metal ion binding"/>
    <property type="evidence" value="ECO:0007669"/>
    <property type="project" value="UniProtKB-KW"/>
</dbReference>
<keyword evidence="3" id="KW-0408">Iron</keyword>
<dbReference type="PANTHER" id="PTHR42988:SF2">
    <property type="entry name" value="CYCLIC NUCLEOTIDE PHOSPHODIESTERASE CBUA0032-RELATED"/>
    <property type="match status" value="1"/>
</dbReference>
<comment type="similarity">
    <text evidence="4">Belongs to the cyclic nucleotide phosphodiesterase class-III family.</text>
</comment>
<keyword evidence="7" id="KW-1185">Reference proteome</keyword>